<keyword evidence="3" id="KW-1185">Reference proteome</keyword>
<dbReference type="OrthoDB" id="3594103at2759"/>
<comment type="caution">
    <text evidence="2">The sequence shown here is derived from an EMBL/GenBank/DDBJ whole genome shotgun (WGS) entry which is preliminary data.</text>
</comment>
<evidence type="ECO:0000256" key="1">
    <source>
        <dbReference type="SAM" id="MobiDB-lite"/>
    </source>
</evidence>
<dbReference type="AlphaFoldDB" id="A0A2B7WF70"/>
<dbReference type="Proteomes" id="UP000224634">
    <property type="component" value="Unassembled WGS sequence"/>
</dbReference>
<dbReference type="PANTHER" id="PTHR37538:SF1">
    <property type="entry name" value="BTB DOMAIN-CONTAINING PROTEIN"/>
    <property type="match status" value="1"/>
</dbReference>
<feature type="region of interest" description="Disordered" evidence="1">
    <location>
        <begin position="219"/>
        <end position="382"/>
    </location>
</feature>
<evidence type="ECO:0000313" key="2">
    <source>
        <dbReference type="EMBL" id="PGG95229.1"/>
    </source>
</evidence>
<gene>
    <name evidence="2" type="ORF">AJ80_10002</name>
</gene>
<name>A0A2B7WF70_POLH7</name>
<organism evidence="2 3">
    <name type="scientific">Polytolypa hystricis (strain UAMH7299)</name>
    <dbReference type="NCBI Taxonomy" id="1447883"/>
    <lineage>
        <taxon>Eukaryota</taxon>
        <taxon>Fungi</taxon>
        <taxon>Dikarya</taxon>
        <taxon>Ascomycota</taxon>
        <taxon>Pezizomycotina</taxon>
        <taxon>Eurotiomycetes</taxon>
        <taxon>Eurotiomycetidae</taxon>
        <taxon>Onygenales</taxon>
        <taxon>Onygenales incertae sedis</taxon>
        <taxon>Polytolypa</taxon>
    </lineage>
</organism>
<accession>A0A2B7WF70</accession>
<dbReference type="EMBL" id="PDNA01000473">
    <property type="protein sequence ID" value="PGG95229.1"/>
    <property type="molecule type" value="Genomic_DNA"/>
</dbReference>
<dbReference type="STRING" id="1447883.A0A2B7WF70"/>
<evidence type="ECO:0008006" key="4">
    <source>
        <dbReference type="Google" id="ProtNLM"/>
    </source>
</evidence>
<feature type="compositionally biased region" description="Basic and acidic residues" evidence="1">
    <location>
        <begin position="289"/>
        <end position="298"/>
    </location>
</feature>
<evidence type="ECO:0000313" key="3">
    <source>
        <dbReference type="Proteomes" id="UP000224634"/>
    </source>
</evidence>
<feature type="compositionally biased region" description="Low complexity" evidence="1">
    <location>
        <begin position="367"/>
        <end position="376"/>
    </location>
</feature>
<protein>
    <recommendedName>
        <fullName evidence="4">BTB domain-containing protein</fullName>
    </recommendedName>
</protein>
<feature type="compositionally biased region" description="Basic residues" evidence="1">
    <location>
        <begin position="275"/>
        <end position="288"/>
    </location>
</feature>
<proteinExistence type="predicted"/>
<dbReference type="PANTHER" id="PTHR37538">
    <property type="entry name" value="BTB DOMAIN-CONTAINING PROTEIN"/>
    <property type="match status" value="1"/>
</dbReference>
<reference evidence="2 3" key="1">
    <citation type="submission" date="2017-10" db="EMBL/GenBank/DDBJ databases">
        <title>Comparative genomics in systemic dimorphic fungi from Ajellomycetaceae.</title>
        <authorList>
            <person name="Munoz J.F."/>
            <person name="Mcewen J.G."/>
            <person name="Clay O.K."/>
            <person name="Cuomo C.A."/>
        </authorList>
    </citation>
    <scope>NUCLEOTIDE SEQUENCE [LARGE SCALE GENOMIC DNA]</scope>
    <source>
        <strain evidence="2 3">UAMH7299</strain>
    </source>
</reference>
<sequence length="382" mass="42676">MPETVSFDTGCIPEDARPKQSPYIKPPVTLRVGCEDYTIPRHYLERSPKLVSKLGFTRTISLSHYNADTVHTLVHYLYEGEYQTLKQPDLTMEYRRSVLVYCAARSLELNGLATLARGRIEGFDKDLPIFDILDMVKEVYPQLLQDETWLHDYLATKIMTAFARDGSLFTQEYFLHRIREPFTRALVKIIMKISNGMASGTVNKKDTEQQALKHVASEDFHKEATGEEQQLSTPDIVPEASSDAAKPKKKKNKTKKVDHVWAEPDPDGPSDAVKPKKTKKKNKNKNKTKKEDPVRAEPDPDAPPAEDTACVDSVPEPPPAEDPAWAQPDPDAPPAEDPAWAEPDPDAPPAEDTACVDSVPKPPPAEDPAWAEPVPELLLNLI</sequence>